<dbReference type="InterPro" id="IPR009057">
    <property type="entry name" value="Homeodomain-like_sf"/>
</dbReference>
<dbReference type="InterPro" id="IPR025662">
    <property type="entry name" value="Sigma_54_int_dom_ATP-bd_1"/>
</dbReference>
<dbReference type="Proteomes" id="UP000264310">
    <property type="component" value="Unassembled WGS sequence"/>
</dbReference>
<dbReference type="InterPro" id="IPR002197">
    <property type="entry name" value="HTH_Fis"/>
</dbReference>
<dbReference type="PRINTS" id="PR01590">
    <property type="entry name" value="HTHFIS"/>
</dbReference>
<dbReference type="GO" id="GO:0000160">
    <property type="term" value="P:phosphorelay signal transduction system"/>
    <property type="evidence" value="ECO:0007669"/>
    <property type="project" value="UniProtKB-KW"/>
</dbReference>
<comment type="caution">
    <text evidence="7">The sequence shown here is derived from an EMBL/GenBank/DDBJ whole genome shotgun (WGS) entry which is preliminary data.</text>
</comment>
<evidence type="ECO:0000256" key="1">
    <source>
        <dbReference type="ARBA" id="ARBA00022741"/>
    </source>
</evidence>
<keyword evidence="3" id="KW-0902">Two-component regulatory system</keyword>
<dbReference type="RefSeq" id="WP_116683261.1">
    <property type="nucleotide sequence ID" value="NZ_QURL01000004.1"/>
</dbReference>
<dbReference type="Gene3D" id="3.40.50.300">
    <property type="entry name" value="P-loop containing nucleotide triphosphate hydrolases"/>
    <property type="match status" value="1"/>
</dbReference>
<protein>
    <submittedName>
        <fullName evidence="7">Sigma-54-dependent Fis family transcriptional regulator</fullName>
    </submittedName>
</protein>
<dbReference type="GO" id="GO:0006355">
    <property type="term" value="P:regulation of DNA-templated transcription"/>
    <property type="evidence" value="ECO:0007669"/>
    <property type="project" value="InterPro"/>
</dbReference>
<dbReference type="Gene3D" id="1.10.8.60">
    <property type="match status" value="1"/>
</dbReference>
<dbReference type="SUPFAM" id="SSF46689">
    <property type="entry name" value="Homeodomain-like"/>
    <property type="match status" value="1"/>
</dbReference>
<accession>A0A371X2S4</accession>
<evidence type="ECO:0000256" key="3">
    <source>
        <dbReference type="ARBA" id="ARBA00023012"/>
    </source>
</evidence>
<dbReference type="InterPro" id="IPR027417">
    <property type="entry name" value="P-loop_NTPase"/>
</dbReference>
<dbReference type="GO" id="GO:0043565">
    <property type="term" value="F:sequence-specific DNA binding"/>
    <property type="evidence" value="ECO:0007669"/>
    <property type="project" value="InterPro"/>
</dbReference>
<dbReference type="Pfam" id="PF02954">
    <property type="entry name" value="HTH_8"/>
    <property type="match status" value="1"/>
</dbReference>
<evidence type="ECO:0000313" key="7">
    <source>
        <dbReference type="EMBL" id="RFC63530.1"/>
    </source>
</evidence>
<keyword evidence="1" id="KW-0547">Nucleotide-binding</keyword>
<dbReference type="InterPro" id="IPR025944">
    <property type="entry name" value="Sigma_54_int_dom_CS"/>
</dbReference>
<dbReference type="Pfam" id="PF00158">
    <property type="entry name" value="Sigma54_activat"/>
    <property type="match status" value="1"/>
</dbReference>
<evidence type="ECO:0000259" key="6">
    <source>
        <dbReference type="PROSITE" id="PS50045"/>
    </source>
</evidence>
<evidence type="ECO:0000256" key="2">
    <source>
        <dbReference type="ARBA" id="ARBA00022840"/>
    </source>
</evidence>
<gene>
    <name evidence="7" type="ORF">DYI37_10955</name>
</gene>
<dbReference type="AlphaFoldDB" id="A0A371X2S4"/>
<dbReference type="PROSITE" id="PS00675">
    <property type="entry name" value="SIGMA54_INTERACT_1"/>
    <property type="match status" value="1"/>
</dbReference>
<evidence type="ECO:0000256" key="5">
    <source>
        <dbReference type="ARBA" id="ARBA00023163"/>
    </source>
</evidence>
<feature type="domain" description="Sigma-54 factor interaction" evidence="6">
    <location>
        <begin position="328"/>
        <end position="516"/>
    </location>
</feature>
<organism evidence="7 8">
    <name type="scientific">Fulvimarina endophytica</name>
    <dbReference type="NCBI Taxonomy" id="2293836"/>
    <lineage>
        <taxon>Bacteria</taxon>
        <taxon>Pseudomonadati</taxon>
        <taxon>Pseudomonadota</taxon>
        <taxon>Alphaproteobacteria</taxon>
        <taxon>Hyphomicrobiales</taxon>
        <taxon>Aurantimonadaceae</taxon>
        <taxon>Fulvimarina</taxon>
    </lineage>
</organism>
<dbReference type="EMBL" id="QURL01000004">
    <property type="protein sequence ID" value="RFC63530.1"/>
    <property type="molecule type" value="Genomic_DNA"/>
</dbReference>
<keyword evidence="5" id="KW-0804">Transcription</keyword>
<dbReference type="OrthoDB" id="9762726at2"/>
<proteinExistence type="predicted"/>
<name>A0A371X2S4_9HYPH</name>
<keyword evidence="2" id="KW-0067">ATP-binding</keyword>
<dbReference type="Gene3D" id="1.10.10.60">
    <property type="entry name" value="Homeodomain-like"/>
    <property type="match status" value="1"/>
</dbReference>
<dbReference type="InterPro" id="IPR058031">
    <property type="entry name" value="AAA_lid_NorR"/>
</dbReference>
<dbReference type="PANTHER" id="PTHR32071">
    <property type="entry name" value="TRANSCRIPTIONAL REGULATORY PROTEIN"/>
    <property type="match status" value="1"/>
</dbReference>
<evidence type="ECO:0000256" key="4">
    <source>
        <dbReference type="ARBA" id="ARBA00023015"/>
    </source>
</evidence>
<keyword evidence="4" id="KW-0805">Transcription regulation</keyword>
<dbReference type="SUPFAM" id="SSF55781">
    <property type="entry name" value="GAF domain-like"/>
    <property type="match status" value="1"/>
</dbReference>
<dbReference type="Pfam" id="PF25601">
    <property type="entry name" value="AAA_lid_14"/>
    <property type="match status" value="1"/>
</dbReference>
<sequence>MSDRSHVSEIEGVLNGRQSCRDPLVAASWSRCVNQYGMDPARREPAHIVTESELRVHRDRIERLISTARSGLSTLYRQIAGQNYVLLLSDAAGVCVDYFGGEEAREPLREAGLYLGSDWSEGLAGTCAVGTCLFTGQSVTVHQDDHFGMEHTALSCTAAPIYDHQGKIAAVLDISLLRSPIAKSSQRLAMNLVEATARRIELANLMDMSRRDWVLRLSRCPEFLDVDPEAAISLDGSGRILGYTHGAEALLRFGADPETLVGRHLDTLTDIGMDDLPDRMRDRPREERIVRLPDGGALFVHAIAPQSVAARSPLPSRAPARTSPLARFAGPEPKMDALINRAERVARTDIPILLLGETGTGKSRLARAIHSISAPKGTFRTLECAGADRASLDAAFEPCAEPVSLFVRGLEDLVEPMQPVLVTKLRANPSVRTITSTRGPLEGCIRPDLLHRLRGVTLEVPPLRERHDFDWLVERLLRYRAAGSRQLTVAARAALASRPWPGNLRELEHVLDTAVALSDGPVIEEIDLPPSEDRSMGRTAEPVEELSALLDACGWNMAEAARRLGVDRSTVKRRAERMGLRAQGREA</sequence>
<dbReference type="Gene3D" id="3.30.450.40">
    <property type="match status" value="1"/>
</dbReference>
<evidence type="ECO:0000313" key="8">
    <source>
        <dbReference type="Proteomes" id="UP000264310"/>
    </source>
</evidence>
<dbReference type="SUPFAM" id="SSF52540">
    <property type="entry name" value="P-loop containing nucleoside triphosphate hydrolases"/>
    <property type="match status" value="1"/>
</dbReference>
<dbReference type="PROSITE" id="PS00688">
    <property type="entry name" value="SIGMA54_INTERACT_3"/>
    <property type="match status" value="1"/>
</dbReference>
<dbReference type="InterPro" id="IPR002078">
    <property type="entry name" value="Sigma_54_int"/>
</dbReference>
<dbReference type="PROSITE" id="PS50045">
    <property type="entry name" value="SIGMA54_INTERACT_4"/>
    <property type="match status" value="1"/>
</dbReference>
<keyword evidence="8" id="KW-1185">Reference proteome</keyword>
<dbReference type="InterPro" id="IPR029016">
    <property type="entry name" value="GAF-like_dom_sf"/>
</dbReference>
<reference evidence="7 8" key="1">
    <citation type="submission" date="2018-08" db="EMBL/GenBank/DDBJ databases">
        <title>Fulvimarina sp. 85, whole genome shotgun sequence.</title>
        <authorList>
            <person name="Tuo L."/>
        </authorList>
    </citation>
    <scope>NUCLEOTIDE SEQUENCE [LARGE SCALE GENOMIC DNA]</scope>
    <source>
        <strain evidence="7 8">85</strain>
    </source>
</reference>
<dbReference type="GO" id="GO:0005524">
    <property type="term" value="F:ATP binding"/>
    <property type="evidence" value="ECO:0007669"/>
    <property type="project" value="UniProtKB-KW"/>
</dbReference>